<protein>
    <submittedName>
        <fullName evidence="5">Glycosyltransferase family 61 protein</fullName>
    </submittedName>
</protein>
<dbReference type="Proteomes" id="UP001596053">
    <property type="component" value="Unassembled WGS sequence"/>
</dbReference>
<keyword evidence="6" id="KW-1185">Reference proteome</keyword>
<dbReference type="PANTHER" id="PTHR20961">
    <property type="entry name" value="GLYCOSYLTRANSFERASE"/>
    <property type="match status" value="1"/>
</dbReference>
<keyword evidence="3" id="KW-0325">Glycoprotein</keyword>
<evidence type="ECO:0000313" key="6">
    <source>
        <dbReference type="Proteomes" id="UP001596053"/>
    </source>
</evidence>
<evidence type="ECO:0000313" key="5">
    <source>
        <dbReference type="EMBL" id="MFC5420592.1"/>
    </source>
</evidence>
<keyword evidence="1" id="KW-0328">Glycosyltransferase</keyword>
<dbReference type="RefSeq" id="WP_377798995.1">
    <property type="nucleotide sequence ID" value="NZ_JBHSLW010000018.1"/>
</dbReference>
<comment type="caution">
    <text evidence="5">The sequence shown here is derived from an EMBL/GenBank/DDBJ whole genome shotgun (WGS) entry which is preliminary data.</text>
</comment>
<reference evidence="6" key="1">
    <citation type="journal article" date="2019" name="Int. J. Syst. Evol. Microbiol.">
        <title>The Global Catalogue of Microorganisms (GCM) 10K type strain sequencing project: providing services to taxonomists for standard genome sequencing and annotation.</title>
        <authorList>
            <consortium name="The Broad Institute Genomics Platform"/>
            <consortium name="The Broad Institute Genome Sequencing Center for Infectious Disease"/>
            <person name="Wu L."/>
            <person name="Ma J."/>
        </authorList>
    </citation>
    <scope>NUCLEOTIDE SEQUENCE [LARGE SCALE GENOMIC DNA]</scope>
    <source>
        <strain evidence="6">NCAIM B.01391</strain>
    </source>
</reference>
<sequence length="396" mass="43528">MARHHTFLDRLLDLKPLAFSLCDATLGRSRFSRLATGFFPDFEWPGDARVIHDLQWKHRLFEPRHDEARAIVTQFNVDVPNPMETAGAPDMSRTMVAEIADVVIPGHTLTPASASSGKQISLGQRGKARWAFAYPAPVALKRIRISEPCLAIPPLWHYTHLLTDVLMPICEAVRVGAINEREGIVIVSRTNPPMLDAFIEGIRLLGIPVRHLKLEPTQHVLAERYLYARSHCPNIERIFGVPEALPTAHAIFGAAYRDVPPPPPAARLYLRRRNHRLRVVAGEEEMIGYLEKAGFRVMEPNWGNHAEQIAACAGADVIAAMHGAALANSLFCKPGATVVEIMAENARKTTVLHWAGEAGAKVVPLLGGPEGAKQSFAIEPRQMADAIIRVADAATV</sequence>
<feature type="domain" description="Glycosyltransferase 61 catalytic" evidence="4">
    <location>
        <begin position="158"/>
        <end position="339"/>
    </location>
</feature>
<gene>
    <name evidence="5" type="ORF">ACFPOB_13580</name>
</gene>
<dbReference type="EMBL" id="JBHSLW010000018">
    <property type="protein sequence ID" value="MFC5420592.1"/>
    <property type="molecule type" value="Genomic_DNA"/>
</dbReference>
<evidence type="ECO:0000256" key="3">
    <source>
        <dbReference type="ARBA" id="ARBA00023180"/>
    </source>
</evidence>
<dbReference type="InterPro" id="IPR049625">
    <property type="entry name" value="Glyco_transf_61_cat"/>
</dbReference>
<name>A0ABW0ISD1_9HYPH</name>
<organism evidence="5 6">
    <name type="scientific">Bosea eneae</name>
    <dbReference type="NCBI Taxonomy" id="151454"/>
    <lineage>
        <taxon>Bacteria</taxon>
        <taxon>Pseudomonadati</taxon>
        <taxon>Pseudomonadota</taxon>
        <taxon>Alphaproteobacteria</taxon>
        <taxon>Hyphomicrobiales</taxon>
        <taxon>Boseaceae</taxon>
        <taxon>Bosea</taxon>
    </lineage>
</organism>
<proteinExistence type="predicted"/>
<dbReference type="InterPro" id="IPR007657">
    <property type="entry name" value="Glycosyltransferase_61"/>
</dbReference>
<dbReference type="PANTHER" id="PTHR20961:SF150">
    <property type="entry name" value="GLYCOSYLTRANSFERASE FAMILY 61 PROTEIN"/>
    <property type="match status" value="1"/>
</dbReference>
<keyword evidence="2" id="KW-0808">Transferase</keyword>
<evidence type="ECO:0000256" key="2">
    <source>
        <dbReference type="ARBA" id="ARBA00022679"/>
    </source>
</evidence>
<evidence type="ECO:0000256" key="1">
    <source>
        <dbReference type="ARBA" id="ARBA00022676"/>
    </source>
</evidence>
<dbReference type="Pfam" id="PF04577">
    <property type="entry name" value="Glyco_transf_61"/>
    <property type="match status" value="1"/>
</dbReference>
<accession>A0ABW0ISD1</accession>
<evidence type="ECO:0000259" key="4">
    <source>
        <dbReference type="Pfam" id="PF04577"/>
    </source>
</evidence>